<evidence type="ECO:0000256" key="13">
    <source>
        <dbReference type="SAM" id="Phobius"/>
    </source>
</evidence>
<sequence length="356" mass="39121">MKLLGYLRSCLPTIALVVAAVALSAFILAVSGAGLAVIVLVSIISCLGLALALAADWVRKRPFYDDLVSCADDAQRPLWLSEVVERPDYLEGAITYDTLSAISKAANDGVNAYRRQASEYREYIETWVHEAKSPLAAAHLMLDNLRAEADRVESVDKLRALDDELCRVEGFIEQALFYARSETVDRDYLIRKYRLGDLVAASVKANAATLIGVHMAPVMHDLDFEVFTDEKWIEFIFGQVIQNAAKYARRDNPRLEFSGVLRDRGNASERVELTVRDNGCGVSAADLPRVFDKGFTGENGRSGKRSTGIGLYLVKRLCGKMGVGILADSVEGEGFAITFSFSTNKFQYVDRGGAVL</sequence>
<dbReference type="CDD" id="cd00082">
    <property type="entry name" value="HisKA"/>
    <property type="match status" value="1"/>
</dbReference>
<evidence type="ECO:0000256" key="2">
    <source>
        <dbReference type="ARBA" id="ARBA00004651"/>
    </source>
</evidence>
<feature type="domain" description="Histidine kinase" evidence="14">
    <location>
        <begin position="126"/>
        <end position="345"/>
    </location>
</feature>
<evidence type="ECO:0000259" key="14">
    <source>
        <dbReference type="PROSITE" id="PS50109"/>
    </source>
</evidence>
<evidence type="ECO:0000313" key="15">
    <source>
        <dbReference type="EMBL" id="OUN43112.1"/>
    </source>
</evidence>
<dbReference type="GO" id="GO:0005886">
    <property type="term" value="C:plasma membrane"/>
    <property type="evidence" value="ECO:0007669"/>
    <property type="project" value="UniProtKB-SubCell"/>
</dbReference>
<evidence type="ECO:0000256" key="8">
    <source>
        <dbReference type="ARBA" id="ARBA00022777"/>
    </source>
</evidence>
<evidence type="ECO:0000256" key="6">
    <source>
        <dbReference type="ARBA" id="ARBA00022679"/>
    </source>
</evidence>
<dbReference type="Proteomes" id="UP000196560">
    <property type="component" value="Unassembled WGS sequence"/>
</dbReference>
<evidence type="ECO:0000256" key="12">
    <source>
        <dbReference type="ARBA" id="ARBA00039401"/>
    </source>
</evidence>
<keyword evidence="5" id="KW-0597">Phosphoprotein</keyword>
<evidence type="ECO:0000256" key="11">
    <source>
        <dbReference type="ARBA" id="ARBA00023136"/>
    </source>
</evidence>
<dbReference type="InterPro" id="IPR050351">
    <property type="entry name" value="BphY/WalK/GraS-like"/>
</dbReference>
<dbReference type="PANTHER" id="PTHR45453">
    <property type="entry name" value="PHOSPHATE REGULON SENSOR PROTEIN PHOR"/>
    <property type="match status" value="1"/>
</dbReference>
<evidence type="ECO:0000256" key="9">
    <source>
        <dbReference type="ARBA" id="ARBA00022989"/>
    </source>
</evidence>
<evidence type="ECO:0000256" key="3">
    <source>
        <dbReference type="ARBA" id="ARBA00012438"/>
    </source>
</evidence>
<protein>
    <recommendedName>
        <fullName evidence="12">Sensor-like histidine kinase SenX3</fullName>
        <ecNumber evidence="3">2.7.13.3</ecNumber>
    </recommendedName>
</protein>
<accession>A0A1Y3U2S6</accession>
<keyword evidence="16" id="KW-1185">Reference proteome</keyword>
<comment type="subcellular location">
    <subcellularLocation>
        <location evidence="2">Cell membrane</location>
        <topology evidence="2">Multi-pass membrane protein</topology>
    </subcellularLocation>
</comment>
<comment type="caution">
    <text evidence="15">The sequence shown here is derived from an EMBL/GenBank/DDBJ whole genome shotgun (WGS) entry which is preliminary data.</text>
</comment>
<gene>
    <name evidence="15" type="ORF">B5G21_05860</name>
</gene>
<name>A0A1Y3U2S6_9ACTN</name>
<dbReference type="PRINTS" id="PR00344">
    <property type="entry name" value="BCTRLSENSOR"/>
</dbReference>
<dbReference type="InterPro" id="IPR003594">
    <property type="entry name" value="HATPase_dom"/>
</dbReference>
<dbReference type="EC" id="2.7.13.3" evidence="3"/>
<keyword evidence="8 15" id="KW-0418">Kinase</keyword>
<dbReference type="InterPro" id="IPR003661">
    <property type="entry name" value="HisK_dim/P_dom"/>
</dbReference>
<evidence type="ECO:0000256" key="10">
    <source>
        <dbReference type="ARBA" id="ARBA00023012"/>
    </source>
</evidence>
<dbReference type="InterPro" id="IPR004358">
    <property type="entry name" value="Sig_transdc_His_kin-like_C"/>
</dbReference>
<dbReference type="GO" id="GO:0000155">
    <property type="term" value="F:phosphorelay sensor kinase activity"/>
    <property type="evidence" value="ECO:0007669"/>
    <property type="project" value="InterPro"/>
</dbReference>
<dbReference type="SMART" id="SM00387">
    <property type="entry name" value="HATPase_c"/>
    <property type="match status" value="1"/>
</dbReference>
<dbReference type="InterPro" id="IPR036890">
    <property type="entry name" value="HATPase_C_sf"/>
</dbReference>
<keyword evidence="7 13" id="KW-0812">Transmembrane</keyword>
<keyword evidence="4" id="KW-1003">Cell membrane</keyword>
<evidence type="ECO:0000256" key="5">
    <source>
        <dbReference type="ARBA" id="ARBA00022553"/>
    </source>
</evidence>
<dbReference type="PANTHER" id="PTHR45453:SF2">
    <property type="entry name" value="HISTIDINE KINASE"/>
    <property type="match status" value="1"/>
</dbReference>
<reference evidence="16" key="1">
    <citation type="submission" date="2017-04" db="EMBL/GenBank/DDBJ databases">
        <title>Function of individual gut microbiota members based on whole genome sequencing of pure cultures obtained from chicken caecum.</title>
        <authorList>
            <person name="Medvecky M."/>
            <person name="Cejkova D."/>
            <person name="Polansky O."/>
            <person name="Karasova D."/>
            <person name="Kubasova T."/>
            <person name="Cizek A."/>
            <person name="Rychlik I."/>
        </authorList>
    </citation>
    <scope>NUCLEOTIDE SEQUENCE [LARGE SCALE GENOMIC DNA]</scope>
    <source>
        <strain evidence="16">An70</strain>
    </source>
</reference>
<dbReference type="STRING" id="1118060.GCA_000311845_01540"/>
<organism evidence="15 16">
    <name type="scientific">Enorma massiliensis</name>
    <dbReference type="NCBI Taxonomy" id="1472761"/>
    <lineage>
        <taxon>Bacteria</taxon>
        <taxon>Bacillati</taxon>
        <taxon>Actinomycetota</taxon>
        <taxon>Coriobacteriia</taxon>
        <taxon>Coriobacteriales</taxon>
        <taxon>Coriobacteriaceae</taxon>
        <taxon>Enorma</taxon>
    </lineage>
</organism>
<comment type="catalytic activity">
    <reaction evidence="1">
        <text>ATP + protein L-histidine = ADP + protein N-phospho-L-histidine.</text>
        <dbReference type="EC" id="2.7.13.3"/>
    </reaction>
</comment>
<evidence type="ECO:0000256" key="1">
    <source>
        <dbReference type="ARBA" id="ARBA00000085"/>
    </source>
</evidence>
<dbReference type="SUPFAM" id="SSF55874">
    <property type="entry name" value="ATPase domain of HSP90 chaperone/DNA topoisomerase II/histidine kinase"/>
    <property type="match status" value="1"/>
</dbReference>
<evidence type="ECO:0000313" key="16">
    <source>
        <dbReference type="Proteomes" id="UP000196560"/>
    </source>
</evidence>
<dbReference type="GO" id="GO:0004721">
    <property type="term" value="F:phosphoprotein phosphatase activity"/>
    <property type="evidence" value="ECO:0007669"/>
    <property type="project" value="TreeGrafter"/>
</dbReference>
<keyword evidence="11 13" id="KW-0472">Membrane</keyword>
<dbReference type="EMBL" id="NFHO01000005">
    <property type="protein sequence ID" value="OUN43112.1"/>
    <property type="molecule type" value="Genomic_DNA"/>
</dbReference>
<dbReference type="InterPro" id="IPR005467">
    <property type="entry name" value="His_kinase_dom"/>
</dbReference>
<dbReference type="AlphaFoldDB" id="A0A1Y3U2S6"/>
<proteinExistence type="predicted"/>
<dbReference type="Pfam" id="PF02518">
    <property type="entry name" value="HATPase_c"/>
    <property type="match status" value="1"/>
</dbReference>
<dbReference type="Gene3D" id="3.30.565.10">
    <property type="entry name" value="Histidine kinase-like ATPase, C-terminal domain"/>
    <property type="match status" value="1"/>
</dbReference>
<keyword evidence="10" id="KW-0902">Two-component regulatory system</keyword>
<feature type="transmembrane region" description="Helical" evidence="13">
    <location>
        <begin position="9"/>
        <end position="29"/>
    </location>
</feature>
<dbReference type="PROSITE" id="PS50109">
    <property type="entry name" value="HIS_KIN"/>
    <property type="match status" value="1"/>
</dbReference>
<keyword evidence="9 13" id="KW-1133">Transmembrane helix</keyword>
<dbReference type="GO" id="GO:0016036">
    <property type="term" value="P:cellular response to phosphate starvation"/>
    <property type="evidence" value="ECO:0007669"/>
    <property type="project" value="TreeGrafter"/>
</dbReference>
<dbReference type="RefSeq" id="WP_087186394.1">
    <property type="nucleotide sequence ID" value="NZ_NFHO01000005.1"/>
</dbReference>
<evidence type="ECO:0000256" key="7">
    <source>
        <dbReference type="ARBA" id="ARBA00022692"/>
    </source>
</evidence>
<evidence type="ECO:0000256" key="4">
    <source>
        <dbReference type="ARBA" id="ARBA00022475"/>
    </source>
</evidence>
<dbReference type="eggNOG" id="COG0642">
    <property type="taxonomic scope" value="Bacteria"/>
</dbReference>
<keyword evidence="6" id="KW-0808">Transferase</keyword>
<feature type="transmembrane region" description="Helical" evidence="13">
    <location>
        <begin position="35"/>
        <end position="55"/>
    </location>
</feature>